<dbReference type="NCBIfam" id="TIGR00105">
    <property type="entry name" value="L31"/>
    <property type="match status" value="1"/>
</dbReference>
<feature type="binding site" evidence="7">
    <location>
        <position position="18"/>
    </location>
    <ligand>
        <name>Zn(2+)</name>
        <dbReference type="ChEBI" id="CHEBI:29105"/>
    </ligand>
</feature>
<dbReference type="NCBIfam" id="NF001809">
    <property type="entry name" value="PRK00528.1"/>
    <property type="match status" value="1"/>
</dbReference>
<comment type="similarity">
    <text evidence="1 7">Belongs to the bacterial ribosomal protein bL31 family. Type A subfamily.</text>
</comment>
<dbReference type="Pfam" id="PF01197">
    <property type="entry name" value="Ribosomal_L31"/>
    <property type="match status" value="1"/>
</dbReference>
<dbReference type="NCBIfam" id="NF000612">
    <property type="entry name" value="PRK00019.1"/>
    <property type="match status" value="1"/>
</dbReference>
<protein>
    <recommendedName>
        <fullName evidence="6 7">Large ribosomal subunit protein bL31</fullName>
    </recommendedName>
</protein>
<keyword evidence="3 7" id="KW-0694">RNA-binding</keyword>
<reference evidence="8 9" key="1">
    <citation type="submission" date="2021-01" db="EMBL/GenBank/DDBJ databases">
        <title>Genomic Encyclopedia of Type Strains, Phase IV (KMG-IV): sequencing the most valuable type-strain genomes for metagenomic binning, comparative biology and taxonomic classification.</title>
        <authorList>
            <person name="Goeker M."/>
        </authorList>
    </citation>
    <scope>NUCLEOTIDE SEQUENCE [LARGE SCALE GENOMIC DNA]</scope>
    <source>
        <strain evidence="8 9">DSM 24436</strain>
    </source>
</reference>
<dbReference type="PANTHER" id="PTHR33280:SF1">
    <property type="entry name" value="LARGE RIBOSOMAL SUBUNIT PROTEIN BL31C"/>
    <property type="match status" value="1"/>
</dbReference>
<sequence length="66" mass="7538">MKEGIHPNYKEVDVHCACGNNFKTRSTKSEIKVEICSECHPFFTGTAKSVERGGRAEKFKEKYNLK</sequence>
<dbReference type="InterPro" id="IPR034704">
    <property type="entry name" value="Ribosomal_bL28/bL31-like_sf"/>
</dbReference>
<feature type="binding site" evidence="7">
    <location>
        <position position="16"/>
    </location>
    <ligand>
        <name>Zn(2+)</name>
        <dbReference type="ChEBI" id="CHEBI:29105"/>
    </ligand>
</feature>
<evidence type="ECO:0000256" key="7">
    <source>
        <dbReference type="HAMAP-Rule" id="MF_00501"/>
    </source>
</evidence>
<evidence type="ECO:0000313" key="8">
    <source>
        <dbReference type="EMBL" id="MBM7561284.1"/>
    </source>
</evidence>
<dbReference type="Proteomes" id="UP000767854">
    <property type="component" value="Unassembled WGS sequence"/>
</dbReference>
<dbReference type="InterPro" id="IPR042105">
    <property type="entry name" value="Ribosomal_bL31_sf"/>
</dbReference>
<keyword evidence="7" id="KW-0479">Metal-binding</keyword>
<comment type="cofactor">
    <cofactor evidence="7">
        <name>Zn(2+)</name>
        <dbReference type="ChEBI" id="CHEBI:29105"/>
    </cofactor>
    <text evidence="7">Binds 1 zinc ion per subunit.</text>
</comment>
<dbReference type="HAMAP" id="MF_00501">
    <property type="entry name" value="Ribosomal_bL31_1"/>
    <property type="match status" value="1"/>
</dbReference>
<comment type="subunit">
    <text evidence="7">Part of the 50S ribosomal subunit.</text>
</comment>
<dbReference type="PRINTS" id="PR01249">
    <property type="entry name" value="RIBOSOMALL31"/>
</dbReference>
<keyword evidence="9" id="KW-1185">Reference proteome</keyword>
<dbReference type="SUPFAM" id="SSF143800">
    <property type="entry name" value="L28p-like"/>
    <property type="match status" value="1"/>
</dbReference>
<evidence type="ECO:0000256" key="1">
    <source>
        <dbReference type="ARBA" id="ARBA00009296"/>
    </source>
</evidence>
<evidence type="ECO:0000256" key="6">
    <source>
        <dbReference type="ARBA" id="ARBA00035687"/>
    </source>
</evidence>
<organism evidence="8 9">
    <name type="scientific">Fusibacter tunisiensis</name>
    <dbReference type="NCBI Taxonomy" id="1008308"/>
    <lineage>
        <taxon>Bacteria</taxon>
        <taxon>Bacillati</taxon>
        <taxon>Bacillota</taxon>
        <taxon>Clostridia</taxon>
        <taxon>Eubacteriales</taxon>
        <taxon>Eubacteriales Family XII. Incertae Sedis</taxon>
        <taxon>Fusibacter</taxon>
    </lineage>
</organism>
<accession>A0ABS2MPG4</accession>
<keyword evidence="7" id="KW-0862">Zinc</keyword>
<keyword evidence="5 7" id="KW-0687">Ribonucleoprotein</keyword>
<dbReference type="PANTHER" id="PTHR33280">
    <property type="entry name" value="50S RIBOSOMAL PROTEIN L31, CHLOROPLASTIC"/>
    <property type="match status" value="1"/>
</dbReference>
<evidence type="ECO:0000313" key="9">
    <source>
        <dbReference type="Proteomes" id="UP000767854"/>
    </source>
</evidence>
<dbReference type="InterPro" id="IPR027491">
    <property type="entry name" value="Ribosomal_bL31_A"/>
</dbReference>
<comment type="caution">
    <text evidence="8">The sequence shown here is derived from an EMBL/GenBank/DDBJ whole genome shotgun (WGS) entry which is preliminary data.</text>
</comment>
<keyword evidence="2 7" id="KW-0699">rRNA-binding</keyword>
<gene>
    <name evidence="7" type="primary">rpmE</name>
    <name evidence="8" type="ORF">JOC49_000804</name>
</gene>
<dbReference type="InterPro" id="IPR002150">
    <property type="entry name" value="Ribosomal_bL31"/>
</dbReference>
<evidence type="ECO:0000256" key="5">
    <source>
        <dbReference type="ARBA" id="ARBA00023274"/>
    </source>
</evidence>
<evidence type="ECO:0000256" key="3">
    <source>
        <dbReference type="ARBA" id="ARBA00022884"/>
    </source>
</evidence>
<dbReference type="PROSITE" id="PS01143">
    <property type="entry name" value="RIBOSOMAL_L31"/>
    <property type="match status" value="1"/>
</dbReference>
<feature type="binding site" evidence="7">
    <location>
        <position position="36"/>
    </location>
    <ligand>
        <name>Zn(2+)</name>
        <dbReference type="ChEBI" id="CHEBI:29105"/>
    </ligand>
</feature>
<name>A0ABS2MPG4_9FIRM</name>
<evidence type="ECO:0000256" key="2">
    <source>
        <dbReference type="ARBA" id="ARBA00022730"/>
    </source>
</evidence>
<keyword evidence="4 7" id="KW-0689">Ribosomal protein</keyword>
<dbReference type="EMBL" id="JAFBDT010000004">
    <property type="protein sequence ID" value="MBM7561284.1"/>
    <property type="molecule type" value="Genomic_DNA"/>
</dbReference>
<dbReference type="GO" id="GO:0005840">
    <property type="term" value="C:ribosome"/>
    <property type="evidence" value="ECO:0007669"/>
    <property type="project" value="UniProtKB-KW"/>
</dbReference>
<feature type="binding site" evidence="7">
    <location>
        <position position="39"/>
    </location>
    <ligand>
        <name>Zn(2+)</name>
        <dbReference type="ChEBI" id="CHEBI:29105"/>
    </ligand>
</feature>
<dbReference type="Gene3D" id="4.10.830.30">
    <property type="entry name" value="Ribosomal protein L31"/>
    <property type="match status" value="1"/>
</dbReference>
<dbReference type="RefSeq" id="WP_204662623.1">
    <property type="nucleotide sequence ID" value="NZ_JAFBDT010000004.1"/>
</dbReference>
<comment type="function">
    <text evidence="7">Binds the 23S rRNA.</text>
</comment>
<proteinExistence type="inferred from homology"/>
<evidence type="ECO:0000256" key="4">
    <source>
        <dbReference type="ARBA" id="ARBA00022980"/>
    </source>
</evidence>